<proteinExistence type="predicted"/>
<evidence type="ECO:0000313" key="3">
    <source>
        <dbReference type="Proteomes" id="UP000053586"/>
    </source>
</evidence>
<sequence length="56" mass="6242">MPCHTRNFTIAPCIKQIAIGTLIAIIAEALKFIYTRLTNNLLLIINFAILIGRALM</sequence>
<keyword evidence="1" id="KW-0472">Membrane</keyword>
<name>H5TCY8_9ALTE</name>
<dbReference type="AlphaFoldDB" id="H5TCY8"/>
<keyword evidence="1" id="KW-1133">Transmembrane helix</keyword>
<comment type="caution">
    <text evidence="2">The sequence shown here is derived from an EMBL/GenBank/DDBJ whole genome shotgun (WGS) entry which is preliminary data.</text>
</comment>
<evidence type="ECO:0000256" key="1">
    <source>
        <dbReference type="SAM" id="Phobius"/>
    </source>
</evidence>
<dbReference type="EMBL" id="BAET01000022">
    <property type="protein sequence ID" value="GAB56165.1"/>
    <property type="molecule type" value="Genomic_DNA"/>
</dbReference>
<evidence type="ECO:0000313" key="2">
    <source>
        <dbReference type="EMBL" id="GAB56165.1"/>
    </source>
</evidence>
<feature type="transmembrane region" description="Helical" evidence="1">
    <location>
        <begin position="33"/>
        <end position="55"/>
    </location>
</feature>
<gene>
    <name evidence="2" type="ORF">GPUN_2050</name>
</gene>
<dbReference type="Proteomes" id="UP000053586">
    <property type="component" value="Unassembled WGS sequence"/>
</dbReference>
<feature type="transmembrane region" description="Helical" evidence="1">
    <location>
        <begin position="7"/>
        <end position="27"/>
    </location>
</feature>
<reference evidence="2 3" key="2">
    <citation type="journal article" date="2017" name="Antonie Van Leeuwenhoek">
        <title>Rhizobium rhizosphaerae sp. nov., a novel species isolated from rice rhizosphere.</title>
        <authorList>
            <person name="Zhao J.J."/>
            <person name="Zhang J."/>
            <person name="Zhang R.J."/>
            <person name="Zhang C.W."/>
            <person name="Yin H.Q."/>
            <person name="Zhang X.X."/>
        </authorList>
    </citation>
    <scope>NUCLEOTIDE SEQUENCE [LARGE SCALE GENOMIC DNA]</scope>
    <source>
        <strain evidence="2 3">ACAM 611</strain>
    </source>
</reference>
<keyword evidence="1" id="KW-0812">Transmembrane</keyword>
<accession>H5TCY8</accession>
<keyword evidence="3" id="KW-1185">Reference proteome</keyword>
<reference evidence="2 3" key="1">
    <citation type="journal article" date="2012" name="J. Bacteriol.">
        <title>Genome sequence of proteorhodopsin-containing sea ice bacterium Glaciecola punicea ACAM 611T.</title>
        <authorList>
            <person name="Qin Q.-L."/>
            <person name="Xie B.-B."/>
            <person name="Shu Y.-L."/>
            <person name="Rong J.-C."/>
            <person name="Zhao D.-L."/>
            <person name="Zhang X.-Y."/>
            <person name="Chen X.-L."/>
            <person name="Zhou B.-C."/>
            <person name="Zhanga Y.-Z."/>
        </authorList>
    </citation>
    <scope>NUCLEOTIDE SEQUENCE [LARGE SCALE GENOMIC DNA]</scope>
    <source>
        <strain evidence="2 3">ACAM 611</strain>
    </source>
</reference>
<organism evidence="2 3">
    <name type="scientific">Glaciecola punicea ACAM 611</name>
    <dbReference type="NCBI Taxonomy" id="1121923"/>
    <lineage>
        <taxon>Bacteria</taxon>
        <taxon>Pseudomonadati</taxon>
        <taxon>Pseudomonadota</taxon>
        <taxon>Gammaproteobacteria</taxon>
        <taxon>Alteromonadales</taxon>
        <taxon>Alteromonadaceae</taxon>
        <taxon>Glaciecola</taxon>
    </lineage>
</organism>
<protein>
    <submittedName>
        <fullName evidence="2">Uncharacterized protein</fullName>
    </submittedName>
</protein>